<dbReference type="Proteomes" id="UP000439591">
    <property type="component" value="Unassembled WGS sequence"/>
</dbReference>
<dbReference type="Proteomes" id="UP000435877">
    <property type="component" value="Unassembled WGS sequence"/>
</dbReference>
<evidence type="ECO:0000259" key="7">
    <source>
        <dbReference type="Pfam" id="PF04321"/>
    </source>
</evidence>
<evidence type="ECO:0000256" key="5">
    <source>
        <dbReference type="ARBA" id="ARBA00048200"/>
    </source>
</evidence>
<dbReference type="EC" id="1.1.1.133" evidence="3 6"/>
<keyword evidence="10" id="KW-1185">Reference proteome</keyword>
<dbReference type="UniPathway" id="UPA00281"/>
<evidence type="ECO:0000256" key="3">
    <source>
        <dbReference type="ARBA" id="ARBA00012929"/>
    </source>
</evidence>
<comment type="pathway">
    <text evidence="1 6">Carbohydrate biosynthesis; dTDP-L-rhamnose biosynthesis.</text>
</comment>
<protein>
    <recommendedName>
        <fullName evidence="4 6">dTDP-4-dehydrorhamnose reductase</fullName>
        <ecNumber evidence="3 6">1.1.1.133</ecNumber>
    </recommendedName>
</protein>
<reference evidence="10 11" key="1">
    <citation type="submission" date="2019-11" db="EMBL/GenBank/DDBJ databases">
        <authorList>
            <person name="Holert J."/>
        </authorList>
    </citation>
    <scope>NUCLEOTIDE SEQUENCE [LARGE SCALE GENOMIC DNA]</scope>
    <source>
        <strain evidence="9">BC3_2A</strain>
        <strain evidence="8">SB11_1A</strain>
    </source>
</reference>
<keyword evidence="6 8" id="KW-0560">Oxidoreductase</keyword>
<comment type="cofactor">
    <cofactor evidence="6">
        <name>Mg(2+)</name>
        <dbReference type="ChEBI" id="CHEBI:18420"/>
    </cofactor>
    <text evidence="6">Binds 1 Mg(2+) ion per monomer.</text>
</comment>
<comment type="catalytic activity">
    <reaction evidence="5 6">
        <text>dTDP-beta-L-rhamnose + NADP(+) = dTDP-4-dehydro-beta-L-rhamnose + NADPH + H(+)</text>
        <dbReference type="Rhea" id="RHEA:21796"/>
        <dbReference type="ChEBI" id="CHEBI:15378"/>
        <dbReference type="ChEBI" id="CHEBI:57510"/>
        <dbReference type="ChEBI" id="CHEBI:57783"/>
        <dbReference type="ChEBI" id="CHEBI:58349"/>
        <dbReference type="ChEBI" id="CHEBI:62830"/>
        <dbReference type="EC" id="1.1.1.133"/>
    </reaction>
</comment>
<evidence type="ECO:0000256" key="6">
    <source>
        <dbReference type="RuleBase" id="RU364082"/>
    </source>
</evidence>
<accession>A0A5S9Q2K2</accession>
<comment type="similarity">
    <text evidence="2 6">Belongs to the dTDP-4-dehydrorhamnose reductase family.</text>
</comment>
<dbReference type="Gene3D" id="3.40.50.720">
    <property type="entry name" value="NAD(P)-binding Rossmann-like Domain"/>
    <property type="match status" value="1"/>
</dbReference>
<feature type="domain" description="RmlD-like substrate binding" evidence="7">
    <location>
        <begin position="50"/>
        <end position="282"/>
    </location>
</feature>
<dbReference type="InterPro" id="IPR036291">
    <property type="entry name" value="NAD(P)-bd_dom_sf"/>
</dbReference>
<dbReference type="Pfam" id="PF04321">
    <property type="entry name" value="RmlD_sub_bind"/>
    <property type="match status" value="1"/>
</dbReference>
<proteinExistence type="inferred from homology"/>
<sequence>MNAFVNVVLISPSSSLSDAICNQLHLRLRPFIAISPDDLPSLDASLLVEAIVVDCQALVEFQGADGIAENKHAQMLERREVLLQFCQEACVPYILLSDGRVFDGFDAPHNGCVENDGVTAASLAGRQLAELEVLLTEFSGQGIVLRTGPLIAVEEGGFISDCLVTVRGGKVLPLNDAILSCPTPVSDLARVVSAMVDQLSCGALCRGVYHYNSSGSTSAYEFAEVVCAFASQFVAPVAEITADDDGIGWVPSVPVLSCDKILQDFGVKQLPWRAYLPRMVRAICEGASK</sequence>
<evidence type="ECO:0000256" key="2">
    <source>
        <dbReference type="ARBA" id="ARBA00010944"/>
    </source>
</evidence>
<dbReference type="UniPathway" id="UPA00124"/>
<evidence type="ECO:0000313" key="9">
    <source>
        <dbReference type="EMBL" id="CAA0118852.1"/>
    </source>
</evidence>
<evidence type="ECO:0000256" key="4">
    <source>
        <dbReference type="ARBA" id="ARBA00017099"/>
    </source>
</evidence>
<name>A0A5S9Q2K2_9GAMM</name>
<evidence type="ECO:0000313" key="11">
    <source>
        <dbReference type="Proteomes" id="UP000439591"/>
    </source>
</evidence>
<dbReference type="PANTHER" id="PTHR10491:SF4">
    <property type="entry name" value="METHIONINE ADENOSYLTRANSFERASE 2 SUBUNIT BETA"/>
    <property type="match status" value="1"/>
</dbReference>
<dbReference type="InterPro" id="IPR029903">
    <property type="entry name" value="RmlD-like-bd"/>
</dbReference>
<dbReference type="AlphaFoldDB" id="A0A5S9Q2K2"/>
<dbReference type="SUPFAM" id="SSF51735">
    <property type="entry name" value="NAD(P)-binding Rossmann-fold domains"/>
    <property type="match status" value="1"/>
</dbReference>
<evidence type="ECO:0000256" key="1">
    <source>
        <dbReference type="ARBA" id="ARBA00004781"/>
    </source>
</evidence>
<comment type="function">
    <text evidence="6">Catalyzes the reduction of dTDP-6-deoxy-L-lyxo-4-hexulose to yield dTDP-L-rhamnose.</text>
</comment>
<dbReference type="GO" id="GO:0008831">
    <property type="term" value="F:dTDP-4-dehydrorhamnose reductase activity"/>
    <property type="evidence" value="ECO:0007669"/>
    <property type="project" value="UniProtKB-EC"/>
</dbReference>
<dbReference type="GO" id="GO:0009243">
    <property type="term" value="P:O antigen biosynthetic process"/>
    <property type="evidence" value="ECO:0007669"/>
    <property type="project" value="UniProtKB-UniPathway"/>
</dbReference>
<dbReference type="PANTHER" id="PTHR10491">
    <property type="entry name" value="DTDP-4-DEHYDRORHAMNOSE REDUCTASE"/>
    <property type="match status" value="1"/>
</dbReference>
<organism evidence="8 10">
    <name type="scientific">Zhongshania aliphaticivorans</name>
    <dbReference type="NCBI Taxonomy" id="1470434"/>
    <lineage>
        <taxon>Bacteria</taxon>
        <taxon>Pseudomonadati</taxon>
        <taxon>Pseudomonadota</taxon>
        <taxon>Gammaproteobacteria</taxon>
        <taxon>Cellvibrionales</taxon>
        <taxon>Spongiibacteraceae</taxon>
        <taxon>Zhongshania</taxon>
    </lineage>
</organism>
<dbReference type="Gene3D" id="3.90.25.10">
    <property type="entry name" value="UDP-galactose 4-epimerase, domain 1"/>
    <property type="match status" value="1"/>
</dbReference>
<keyword evidence="6" id="KW-0521">NADP</keyword>
<evidence type="ECO:0000313" key="8">
    <source>
        <dbReference type="EMBL" id="CAA0111831.1"/>
    </source>
</evidence>
<evidence type="ECO:0000313" key="10">
    <source>
        <dbReference type="Proteomes" id="UP000435877"/>
    </source>
</evidence>
<dbReference type="InterPro" id="IPR005913">
    <property type="entry name" value="dTDP_dehydrorham_reduct"/>
</dbReference>
<dbReference type="GO" id="GO:0019305">
    <property type="term" value="P:dTDP-rhamnose biosynthetic process"/>
    <property type="evidence" value="ECO:0007669"/>
    <property type="project" value="UniProtKB-UniPathway"/>
</dbReference>
<dbReference type="EMBL" id="CACSIM010000006">
    <property type="protein sequence ID" value="CAA0118852.1"/>
    <property type="molecule type" value="Genomic_DNA"/>
</dbReference>
<dbReference type="GO" id="GO:0005829">
    <property type="term" value="C:cytosol"/>
    <property type="evidence" value="ECO:0007669"/>
    <property type="project" value="TreeGrafter"/>
</dbReference>
<gene>
    <name evidence="8" type="primary">rmlD</name>
    <name evidence="8" type="ORF">IHBHHGIJ_03340</name>
    <name evidence="9" type="ORF">KFEGEMFD_03553</name>
</gene>
<dbReference type="EMBL" id="CACSIK010000003">
    <property type="protein sequence ID" value="CAA0111831.1"/>
    <property type="molecule type" value="Genomic_DNA"/>
</dbReference>